<organism evidence="1 2">
    <name type="scientific">Aspergillus melleus</name>
    <dbReference type="NCBI Taxonomy" id="138277"/>
    <lineage>
        <taxon>Eukaryota</taxon>
        <taxon>Fungi</taxon>
        <taxon>Dikarya</taxon>
        <taxon>Ascomycota</taxon>
        <taxon>Pezizomycotina</taxon>
        <taxon>Eurotiomycetes</taxon>
        <taxon>Eurotiomycetidae</taxon>
        <taxon>Eurotiales</taxon>
        <taxon>Aspergillaceae</taxon>
        <taxon>Aspergillus</taxon>
        <taxon>Aspergillus subgen. Circumdati</taxon>
    </lineage>
</organism>
<accession>A0ACC3B0B4</accession>
<keyword evidence="2" id="KW-1185">Reference proteome</keyword>
<dbReference type="EMBL" id="JAOPJF010000037">
    <property type="protein sequence ID" value="KAK1143744.1"/>
    <property type="molecule type" value="Genomic_DNA"/>
</dbReference>
<comment type="caution">
    <text evidence="1">The sequence shown here is derived from an EMBL/GenBank/DDBJ whole genome shotgun (WGS) entry which is preliminary data.</text>
</comment>
<name>A0ACC3B0B4_9EURO</name>
<evidence type="ECO:0000313" key="1">
    <source>
        <dbReference type="EMBL" id="KAK1143744.1"/>
    </source>
</evidence>
<sequence length="101" mass="11556">MVEGARDNYGVVATPEEKVVAHGDTEALREGMRKLPDAKGQRPQYNRGRYMAQLVYTCFNETGLDPPRLKWELDPYGPRVKLPYVSGWFSHMRAARGWDSL</sequence>
<evidence type="ECO:0000313" key="2">
    <source>
        <dbReference type="Proteomes" id="UP001177260"/>
    </source>
</evidence>
<gene>
    <name evidence="1" type="ORF">N8T08_006145</name>
</gene>
<dbReference type="Proteomes" id="UP001177260">
    <property type="component" value="Unassembled WGS sequence"/>
</dbReference>
<protein>
    <submittedName>
        <fullName evidence="1">Uncharacterized protein</fullName>
    </submittedName>
</protein>
<reference evidence="1 2" key="1">
    <citation type="journal article" date="2023" name="ACS Omega">
        <title>Identification of the Neoaspergillic Acid Biosynthesis Gene Cluster by Establishing an In Vitro CRISPR-Ribonucleoprotein Genetic System in Aspergillus melleus.</title>
        <authorList>
            <person name="Yuan B."/>
            <person name="Grau M.F."/>
            <person name="Murata R.M."/>
            <person name="Torok T."/>
            <person name="Venkateswaran K."/>
            <person name="Stajich J.E."/>
            <person name="Wang C.C.C."/>
        </authorList>
    </citation>
    <scope>NUCLEOTIDE SEQUENCE [LARGE SCALE GENOMIC DNA]</scope>
    <source>
        <strain evidence="1 2">IMV 1140</strain>
    </source>
</reference>
<proteinExistence type="predicted"/>